<dbReference type="EMBL" id="VOSW01000054">
    <property type="protein sequence ID" value="KAE8756984.1"/>
    <property type="molecule type" value="Genomic_DNA"/>
</dbReference>
<dbReference type="InterPro" id="IPR042099">
    <property type="entry name" value="ANL_N_sf"/>
</dbReference>
<dbReference type="Gene3D" id="3.40.50.12780">
    <property type="entry name" value="N-terminal domain of ligase-like"/>
    <property type="match status" value="1"/>
</dbReference>
<evidence type="ECO:0000313" key="6">
    <source>
        <dbReference type="Proteomes" id="UP000463700"/>
    </source>
</evidence>
<dbReference type="InterPro" id="IPR050237">
    <property type="entry name" value="ATP-dep_AMP-bd_enzyme"/>
</dbReference>
<name>A0A6N6WB65_9BURK</name>
<dbReference type="AlphaFoldDB" id="A0A6N6WB65"/>
<evidence type="ECO:0000259" key="4">
    <source>
        <dbReference type="Pfam" id="PF13193"/>
    </source>
</evidence>
<dbReference type="PANTHER" id="PTHR43767:SF7">
    <property type="entry name" value="MEDIUM_LONG-CHAIN-FATTY-ACID--COA LIGASE FADD8"/>
    <property type="match status" value="1"/>
</dbReference>
<dbReference type="InterPro" id="IPR000873">
    <property type="entry name" value="AMP-dep_synth/lig_dom"/>
</dbReference>
<evidence type="ECO:0000259" key="3">
    <source>
        <dbReference type="Pfam" id="PF00501"/>
    </source>
</evidence>
<dbReference type="FunFam" id="3.30.300.30:FF:000008">
    <property type="entry name" value="2,3-dihydroxybenzoate-AMP ligase"/>
    <property type="match status" value="1"/>
</dbReference>
<dbReference type="Pfam" id="PF00501">
    <property type="entry name" value="AMP-binding"/>
    <property type="match status" value="1"/>
</dbReference>
<organism evidence="5 6">
    <name type="scientific">Paraburkholderia madseniana</name>
    <dbReference type="NCBI Taxonomy" id="2599607"/>
    <lineage>
        <taxon>Bacteria</taxon>
        <taxon>Pseudomonadati</taxon>
        <taxon>Pseudomonadota</taxon>
        <taxon>Betaproteobacteria</taxon>
        <taxon>Burkholderiales</taxon>
        <taxon>Burkholderiaceae</taxon>
        <taxon>Paraburkholderia</taxon>
    </lineage>
</organism>
<dbReference type="OrthoDB" id="9766486at2"/>
<dbReference type="RefSeq" id="WP_154564073.1">
    <property type="nucleotide sequence ID" value="NZ_JAMXWG010000035.1"/>
</dbReference>
<comment type="similarity">
    <text evidence="1">Belongs to the ATP-dependent AMP-binding enzyme family.</text>
</comment>
<keyword evidence="2" id="KW-0436">Ligase</keyword>
<protein>
    <submittedName>
        <fullName evidence="5">AMP-binding protein</fullName>
    </submittedName>
</protein>
<evidence type="ECO:0000313" key="5">
    <source>
        <dbReference type="EMBL" id="KAE8756984.1"/>
    </source>
</evidence>
<accession>A0A6N6WB65</accession>
<dbReference type="InterPro" id="IPR025110">
    <property type="entry name" value="AMP-bd_C"/>
</dbReference>
<evidence type="ECO:0000256" key="1">
    <source>
        <dbReference type="ARBA" id="ARBA00006432"/>
    </source>
</evidence>
<comment type="caution">
    <text evidence="5">The sequence shown here is derived from an EMBL/GenBank/DDBJ whole genome shotgun (WGS) entry which is preliminary data.</text>
</comment>
<evidence type="ECO:0000256" key="2">
    <source>
        <dbReference type="ARBA" id="ARBA00022598"/>
    </source>
</evidence>
<reference evidence="5 6" key="1">
    <citation type="journal article" date="2020" name="Int. J. Syst. Evol. Microbiol.">
        <title>Paraburkholderia madseniana sp. nov., a phenolic acid-degrading bacterium isolated from acidic forest soil.</title>
        <authorList>
            <person name="Wilhelm R.C."/>
            <person name="Murphy S.J.L."/>
            <person name="Feriancek N.M."/>
            <person name="Karasz D.C."/>
            <person name="DeRito C.M."/>
            <person name="Newman J.D."/>
            <person name="Buckley D.H."/>
        </authorList>
    </citation>
    <scope>NUCLEOTIDE SEQUENCE [LARGE SCALE GENOMIC DNA]</scope>
    <source>
        <strain evidence="5 6">RP11</strain>
    </source>
</reference>
<gene>
    <name evidence="5" type="ORF">FSO04_26465</name>
</gene>
<sequence length="511" mass="55222">MITDSFDAGAAKFPDRVCLQDSNTRLTYAEVESNSHAVAFALGELGLGDAHVGILTPNNLIGFVAMLGILRSGATYVPLNGRDAIDDLIWFMHFTEVSALVCHAQFTPHLARVREGVPTLKVVIGLDEPVEEGGPCIAGWSRAHAGRRVAVRKPLDAVAQIKSSGGTTGRPKAIMQTHRSLLTAYRIQNQFAVPEKDPVHLVVAPLTHAAGATTMAMAIFGARNVLTPSPDAGGILEAIEREKVTHLFLTPTMIYRLLAHPDASRRDASSLECVMYGAAPMSVEKLREALALWGPVFFQAYGQAEVPGVITCLSRSDHEVGDDPRHLKRLSSAGRPTGACEVALMDDDGQIVGVGERGEIVAKGELVSPGYFNNPQANADAHQFGWHHTGDIGEFDADGYLYIVDRKKDMIISGGFNIYPGEIEQVIWGHPAVQDCAVVGIPDEDWGERVTAVVELKPGQSVSADELIAMCRQRLGSTKAPKDVVFWETLPRSTVGKVLKKDIRLQFGAKR</sequence>
<dbReference type="PANTHER" id="PTHR43767">
    <property type="entry name" value="LONG-CHAIN-FATTY-ACID--COA LIGASE"/>
    <property type="match status" value="1"/>
</dbReference>
<dbReference type="Pfam" id="PF13193">
    <property type="entry name" value="AMP-binding_C"/>
    <property type="match status" value="1"/>
</dbReference>
<proteinExistence type="inferred from homology"/>
<feature type="domain" description="AMP-dependent synthetase/ligase" evidence="3">
    <location>
        <begin position="6"/>
        <end position="372"/>
    </location>
</feature>
<dbReference type="Gene3D" id="3.30.300.30">
    <property type="match status" value="1"/>
</dbReference>
<dbReference type="InterPro" id="IPR045851">
    <property type="entry name" value="AMP-bd_C_sf"/>
</dbReference>
<dbReference type="GO" id="GO:0016877">
    <property type="term" value="F:ligase activity, forming carbon-sulfur bonds"/>
    <property type="evidence" value="ECO:0007669"/>
    <property type="project" value="UniProtKB-ARBA"/>
</dbReference>
<dbReference type="Proteomes" id="UP000463700">
    <property type="component" value="Unassembled WGS sequence"/>
</dbReference>
<feature type="domain" description="AMP-binding enzyme C-terminal" evidence="4">
    <location>
        <begin position="422"/>
        <end position="497"/>
    </location>
</feature>
<dbReference type="SUPFAM" id="SSF56801">
    <property type="entry name" value="Acetyl-CoA synthetase-like"/>
    <property type="match status" value="1"/>
</dbReference>